<keyword evidence="8" id="KW-1015">Disulfide bond</keyword>
<dbReference type="InterPro" id="IPR017853">
    <property type="entry name" value="GH"/>
</dbReference>
<name>A0A3S2VYS5_9ACTN</name>
<dbReference type="SUPFAM" id="SSF49785">
    <property type="entry name" value="Galactose-binding domain-like"/>
    <property type="match status" value="1"/>
</dbReference>
<evidence type="ECO:0000256" key="10">
    <source>
        <dbReference type="SAM" id="MobiDB-lite"/>
    </source>
</evidence>
<comment type="similarity">
    <text evidence="2">Belongs to the glycosyl hydrolase 29 family.</text>
</comment>
<dbReference type="InterPro" id="IPR018905">
    <property type="entry name" value="A-galactase_NEW3"/>
</dbReference>
<dbReference type="SUPFAM" id="SSF51445">
    <property type="entry name" value="(Trans)glycosidases"/>
    <property type="match status" value="1"/>
</dbReference>
<dbReference type="Pfam" id="PF10633">
    <property type="entry name" value="NPCBM_assoc"/>
    <property type="match status" value="1"/>
</dbReference>
<dbReference type="Gene3D" id="2.60.120.260">
    <property type="entry name" value="Galactose-binding domain-like"/>
    <property type="match status" value="1"/>
</dbReference>
<dbReference type="Gene3D" id="2.60.40.1180">
    <property type="entry name" value="Golgi alpha-mannosidase II"/>
    <property type="match status" value="1"/>
</dbReference>
<dbReference type="OrthoDB" id="5526311at2"/>
<dbReference type="GO" id="GO:0005764">
    <property type="term" value="C:lysosome"/>
    <property type="evidence" value="ECO:0007669"/>
    <property type="project" value="TreeGrafter"/>
</dbReference>
<dbReference type="SMART" id="SM00812">
    <property type="entry name" value="Alpha_L_fucos"/>
    <property type="match status" value="1"/>
</dbReference>
<dbReference type="SMART" id="SM00607">
    <property type="entry name" value="FTP"/>
    <property type="match status" value="1"/>
</dbReference>
<dbReference type="PANTHER" id="PTHR10030">
    <property type="entry name" value="ALPHA-L-FUCOSIDASE"/>
    <property type="match status" value="1"/>
</dbReference>
<feature type="region of interest" description="Disordered" evidence="10">
    <location>
        <begin position="107"/>
        <end position="129"/>
    </location>
</feature>
<dbReference type="InterPro" id="IPR013783">
    <property type="entry name" value="Ig-like_fold"/>
</dbReference>
<keyword evidence="4" id="KW-0479">Metal-binding</keyword>
<feature type="domain" description="F5/8 type C" evidence="11">
    <location>
        <begin position="646"/>
        <end position="823"/>
    </location>
</feature>
<reference evidence="12 13" key="1">
    <citation type="submission" date="2019-01" db="EMBL/GenBank/DDBJ databases">
        <title>Genome sequences of Streptomyces and Rhizobium isolates collected from root and soil.</title>
        <authorList>
            <person name="Chhettri S."/>
            <person name="Sevigny J.L."/>
            <person name="Sen A."/>
            <person name="Ennis N."/>
            <person name="Tisa L."/>
        </authorList>
    </citation>
    <scope>NUCLEOTIDE SEQUENCE [LARGE SCALE GENOMIC DNA]</scope>
    <source>
        <strain evidence="12 13">San01</strain>
    </source>
</reference>
<feature type="region of interest" description="Disordered" evidence="10">
    <location>
        <begin position="1"/>
        <end position="87"/>
    </location>
</feature>
<evidence type="ECO:0000256" key="6">
    <source>
        <dbReference type="ARBA" id="ARBA00022801"/>
    </source>
</evidence>
<evidence type="ECO:0000313" key="13">
    <source>
        <dbReference type="Proteomes" id="UP000283128"/>
    </source>
</evidence>
<evidence type="ECO:0000256" key="2">
    <source>
        <dbReference type="ARBA" id="ARBA00007951"/>
    </source>
</evidence>
<feature type="compositionally biased region" description="Basic residues" evidence="10">
    <location>
        <begin position="9"/>
        <end position="27"/>
    </location>
</feature>
<comment type="function">
    <text evidence="1">Alpha-L-fucosidase is responsible for hydrolyzing the alpha-1,6-linked fucose joined to the reducing-end N-acetylglucosamine of the carbohydrate moieties of glycoproteins.</text>
</comment>
<dbReference type="GO" id="GO:0006004">
    <property type="term" value="P:fucose metabolic process"/>
    <property type="evidence" value="ECO:0007669"/>
    <property type="project" value="InterPro"/>
</dbReference>
<proteinExistence type="inferred from homology"/>
<dbReference type="Gene3D" id="2.60.40.10">
    <property type="entry name" value="Immunoglobulins"/>
    <property type="match status" value="1"/>
</dbReference>
<keyword evidence="13" id="KW-1185">Reference proteome</keyword>
<dbReference type="PANTHER" id="PTHR10030:SF37">
    <property type="entry name" value="ALPHA-L-FUCOSIDASE-RELATED"/>
    <property type="match status" value="1"/>
</dbReference>
<comment type="caution">
    <text evidence="12">The sequence shown here is derived from an EMBL/GenBank/DDBJ whole genome shotgun (WGS) entry which is preliminary data.</text>
</comment>
<dbReference type="InterPro" id="IPR006585">
    <property type="entry name" value="FTP1"/>
</dbReference>
<dbReference type="Proteomes" id="UP000283128">
    <property type="component" value="Unassembled WGS sequence"/>
</dbReference>
<dbReference type="Gene3D" id="3.20.20.80">
    <property type="entry name" value="Glycosidases"/>
    <property type="match status" value="1"/>
</dbReference>
<gene>
    <name evidence="12" type="ORF">EOT10_11965</name>
</gene>
<keyword evidence="6" id="KW-0378">Hydrolase</keyword>
<dbReference type="InterPro" id="IPR057739">
    <property type="entry name" value="Glyco_hydro_29_N"/>
</dbReference>
<protein>
    <recommendedName>
        <fullName evidence="3">alpha-L-fucosidase</fullName>
        <ecNumber evidence="3">3.2.1.51</ecNumber>
    </recommendedName>
</protein>
<keyword evidence="5" id="KW-0732">Signal</keyword>
<evidence type="ECO:0000256" key="5">
    <source>
        <dbReference type="ARBA" id="ARBA00022729"/>
    </source>
</evidence>
<dbReference type="InterPro" id="IPR031919">
    <property type="entry name" value="Fucosidase_C"/>
</dbReference>
<dbReference type="EMBL" id="RZYA01000004">
    <property type="protein sequence ID" value="RVU26276.1"/>
    <property type="molecule type" value="Genomic_DNA"/>
</dbReference>
<dbReference type="InterPro" id="IPR000421">
    <property type="entry name" value="FA58C"/>
</dbReference>
<evidence type="ECO:0000256" key="3">
    <source>
        <dbReference type="ARBA" id="ARBA00012662"/>
    </source>
</evidence>
<accession>A0A3S2VYS5</accession>
<dbReference type="GO" id="GO:0004560">
    <property type="term" value="F:alpha-L-fucosidase activity"/>
    <property type="evidence" value="ECO:0007669"/>
    <property type="project" value="InterPro"/>
</dbReference>
<evidence type="ECO:0000256" key="4">
    <source>
        <dbReference type="ARBA" id="ARBA00022723"/>
    </source>
</evidence>
<keyword evidence="7" id="KW-0106">Calcium</keyword>
<dbReference type="PRINTS" id="PR00741">
    <property type="entry name" value="GLHYDRLASE29"/>
</dbReference>
<dbReference type="InterPro" id="IPR000933">
    <property type="entry name" value="Glyco_hydro_29"/>
</dbReference>
<dbReference type="InterPro" id="IPR008979">
    <property type="entry name" value="Galactose-bd-like_sf"/>
</dbReference>
<dbReference type="PROSITE" id="PS50022">
    <property type="entry name" value="FA58C_3"/>
    <property type="match status" value="1"/>
</dbReference>
<feature type="region of interest" description="Disordered" evidence="10">
    <location>
        <begin position="584"/>
        <end position="618"/>
    </location>
</feature>
<dbReference type="GO" id="GO:0016139">
    <property type="term" value="P:glycoside catabolic process"/>
    <property type="evidence" value="ECO:0007669"/>
    <property type="project" value="TreeGrafter"/>
</dbReference>
<dbReference type="Pfam" id="PF16757">
    <property type="entry name" value="Fucosidase_C"/>
    <property type="match status" value="1"/>
</dbReference>
<dbReference type="InterPro" id="IPR013780">
    <property type="entry name" value="Glyco_hydro_b"/>
</dbReference>
<evidence type="ECO:0000256" key="8">
    <source>
        <dbReference type="ARBA" id="ARBA00023157"/>
    </source>
</evidence>
<organism evidence="12 13">
    <name type="scientific">Streptomyces antnestii</name>
    <dbReference type="NCBI Taxonomy" id="2494256"/>
    <lineage>
        <taxon>Bacteria</taxon>
        <taxon>Bacillati</taxon>
        <taxon>Actinomycetota</taxon>
        <taxon>Actinomycetes</taxon>
        <taxon>Kitasatosporales</taxon>
        <taxon>Streptomycetaceae</taxon>
        <taxon>Streptomyces</taxon>
    </lineage>
</organism>
<dbReference type="InterPro" id="IPR016286">
    <property type="entry name" value="FUC_metazoa-typ"/>
</dbReference>
<keyword evidence="9" id="KW-0326">Glycosidase</keyword>
<sequence>MDPADLGHHPRPHHAVRGRQARRHRRRVDPAAASLDRHGEGEPARRPRRTHHLGRGTDGQSGRRPAREGRLQVTRHRPRTSTPARRRTALVAAACATLLGLPAAGGSAAAQDAPQAPASTPDYEPTLASLNSHPTPGWFNDDKFGIFIHWGAYSVPAWGPRGSYAEWYWAYMNNAGSPTYKHHKDTYGTAANYDDFIKQWKAEKYDPDAWVKLFKDAGAKYFVLTSKHHEGVALWDSKVSGRDTVDLGPHRDLAGDLFKAARKQGDLKAGFYYSLYEWNNPSYTGRPVTNPYTGATVPYTGAPAVKDYVGDYMAPQMRELIDQYDPDIMWCDGQWEKPASYWKTAPVLAHYYNQAKNREHPKEVAVANRCKIDTGALDSTELDFQTPEYTVKSEIDPHKWEASRGIAHSYGYNQNEPEEDYLTSDQLVDSLSDIVSKNGNLLLDIGPRGDGTIPELQQQRLRDIGTWLKTNGEAVYGTTYWHHAEEPTSDDDIRYTVKDGALYATALKWPGEQLTLGADTPVNRTTRITLLGSDAGPLDWHKDDRGRVVVDTPAESGKYAYVFKVETPGVNSLARTRTELPKELNPGRAADGTLTVTNTSRREAPSTKVTFGAPEGWTVTPGTAGVPPQAPGADTEVPFTVTPPKSAEPGTYALPLTLRHAGMTSTTTVRVKVAPENLALGRPATQKSTAWDAPASRAVDGNTDGAFGSGSVTHTAEPSNQAWWQVDLGAKADLSGVDLWNRTDCCSDRLADFWVLTSDSPITADSLSEARSAPGVTAVRVAGQAGRPSHVALPAGTTGRYVRVQLESATNPLSLAEVQVRGSSRP</sequence>
<dbReference type="Pfam" id="PF01120">
    <property type="entry name" value="Alpha_L_fucos"/>
    <property type="match status" value="1"/>
</dbReference>
<dbReference type="GO" id="GO:0046872">
    <property type="term" value="F:metal ion binding"/>
    <property type="evidence" value="ECO:0007669"/>
    <property type="project" value="UniProtKB-KW"/>
</dbReference>
<dbReference type="Pfam" id="PF22633">
    <property type="entry name" value="F5_F8_type_C_2"/>
    <property type="match status" value="1"/>
</dbReference>
<dbReference type="EC" id="3.2.1.51" evidence="3"/>
<evidence type="ECO:0000259" key="11">
    <source>
        <dbReference type="PROSITE" id="PS50022"/>
    </source>
</evidence>
<evidence type="ECO:0000256" key="7">
    <source>
        <dbReference type="ARBA" id="ARBA00022837"/>
    </source>
</evidence>
<evidence type="ECO:0000313" key="12">
    <source>
        <dbReference type="EMBL" id="RVU26276.1"/>
    </source>
</evidence>
<dbReference type="AlphaFoldDB" id="A0A3S2VYS5"/>
<feature type="compositionally biased region" description="Basic and acidic residues" evidence="10">
    <location>
        <begin position="35"/>
        <end position="45"/>
    </location>
</feature>
<evidence type="ECO:0000256" key="9">
    <source>
        <dbReference type="ARBA" id="ARBA00023295"/>
    </source>
</evidence>
<evidence type="ECO:0000256" key="1">
    <source>
        <dbReference type="ARBA" id="ARBA00004071"/>
    </source>
</evidence>
<feature type="compositionally biased region" description="Low complexity" evidence="10">
    <location>
        <begin position="107"/>
        <end position="122"/>
    </location>
</feature>
<feature type="compositionally biased region" description="Basic residues" evidence="10">
    <location>
        <begin position="73"/>
        <end position="87"/>
    </location>
</feature>